<dbReference type="Gene3D" id="3.40.1190.20">
    <property type="match status" value="1"/>
</dbReference>
<dbReference type="InterPro" id="IPR036652">
    <property type="entry name" value="YjeF_N_dom_sf"/>
</dbReference>
<comment type="similarity">
    <text evidence="18">Belongs to the NnrE/AIBP family.</text>
</comment>
<evidence type="ECO:0000256" key="3">
    <source>
        <dbReference type="ARBA" id="ARBA00006001"/>
    </source>
</evidence>
<feature type="domain" description="YjeF C-terminal" evidence="20">
    <location>
        <begin position="215"/>
        <end position="478"/>
    </location>
</feature>
<comment type="catalytic activity">
    <reaction evidence="15 17 19">
        <text>(6S)-NADHX + ADP = AMP + phosphate + NADH + H(+)</text>
        <dbReference type="Rhea" id="RHEA:32223"/>
        <dbReference type="ChEBI" id="CHEBI:15378"/>
        <dbReference type="ChEBI" id="CHEBI:43474"/>
        <dbReference type="ChEBI" id="CHEBI:57945"/>
        <dbReference type="ChEBI" id="CHEBI:64074"/>
        <dbReference type="ChEBI" id="CHEBI:456215"/>
        <dbReference type="ChEBI" id="CHEBI:456216"/>
        <dbReference type="EC" id="4.2.1.136"/>
    </reaction>
</comment>
<comment type="similarity">
    <text evidence="3 19">In the N-terminal section; belongs to the NnrE/AIBP family.</text>
</comment>
<feature type="binding site" evidence="17">
    <location>
        <position position="311"/>
    </location>
    <ligand>
        <name>(6S)-NADPHX</name>
        <dbReference type="ChEBI" id="CHEBI:64076"/>
    </ligand>
</feature>
<keyword evidence="13" id="KW-0511">Multifunctional enzyme</keyword>
<dbReference type="AlphaFoldDB" id="Q97CH2"/>
<evidence type="ECO:0000256" key="16">
    <source>
        <dbReference type="ARBA" id="ARBA00049209"/>
    </source>
</evidence>
<dbReference type="SUPFAM" id="SSF64153">
    <property type="entry name" value="YjeF N-terminal domain-like"/>
    <property type="match status" value="1"/>
</dbReference>
<dbReference type="SUPFAM" id="SSF53613">
    <property type="entry name" value="Ribokinase-like"/>
    <property type="match status" value="1"/>
</dbReference>
<evidence type="ECO:0000256" key="14">
    <source>
        <dbReference type="ARBA" id="ARBA00025153"/>
    </source>
</evidence>
<comment type="similarity">
    <text evidence="17">Belongs to the NnrD/CARKD family.</text>
</comment>
<dbReference type="STRING" id="273116.gene:9380898"/>
<dbReference type="InterPro" id="IPR000631">
    <property type="entry name" value="CARKD"/>
</dbReference>
<dbReference type="Pfam" id="PF03853">
    <property type="entry name" value="YjeF_N"/>
    <property type="match status" value="1"/>
</dbReference>
<dbReference type="NCBIfam" id="TIGR00196">
    <property type="entry name" value="yjeF_cterm"/>
    <property type="match status" value="1"/>
</dbReference>
<dbReference type="InterPro" id="IPR029056">
    <property type="entry name" value="Ribokinase-like"/>
</dbReference>
<evidence type="ECO:0000256" key="7">
    <source>
        <dbReference type="ARBA" id="ARBA00022840"/>
    </source>
</evidence>
<evidence type="ECO:0000256" key="15">
    <source>
        <dbReference type="ARBA" id="ARBA00048238"/>
    </source>
</evidence>
<keyword evidence="23" id="KW-1185">Reference proteome</keyword>
<comment type="catalytic activity">
    <reaction evidence="1 18 19">
        <text>(6R)-NADHX = (6S)-NADHX</text>
        <dbReference type="Rhea" id="RHEA:32215"/>
        <dbReference type="ChEBI" id="CHEBI:64074"/>
        <dbReference type="ChEBI" id="CHEBI:64075"/>
        <dbReference type="EC" id="5.1.99.6"/>
    </reaction>
</comment>
<evidence type="ECO:0000256" key="8">
    <source>
        <dbReference type="ARBA" id="ARBA00022857"/>
    </source>
</evidence>
<feature type="binding site" evidence="18">
    <location>
        <position position="169"/>
    </location>
    <ligand>
        <name>K(+)</name>
        <dbReference type="ChEBI" id="CHEBI:29103"/>
    </ligand>
</feature>
<dbReference type="Proteomes" id="UP000001017">
    <property type="component" value="Chromosome"/>
</dbReference>
<evidence type="ECO:0000313" key="23">
    <source>
        <dbReference type="Proteomes" id="UP000001017"/>
    </source>
</evidence>
<feature type="binding site" evidence="18">
    <location>
        <position position="166"/>
    </location>
    <ligand>
        <name>(6S)-NADPHX</name>
        <dbReference type="ChEBI" id="CHEBI:64076"/>
    </ligand>
</feature>
<comment type="function">
    <text evidence="17">Catalyzes the dehydration of the S-form of NAD(P)HX at the expense of ADP, which is converted to AMP. Together with NAD(P)HX epimerase, which catalyzes the epimerization of the S- and R-forms, the enzyme allows the repair of both epimers of NAD(P)HX, a damaged form of NAD(P)H that is a result of enzymatic or heat-dependent hydration.</text>
</comment>
<evidence type="ECO:0000256" key="10">
    <source>
        <dbReference type="ARBA" id="ARBA00023027"/>
    </source>
</evidence>
<dbReference type="KEGG" id="tvo:TVG0137051"/>
<keyword evidence="8 17" id="KW-0521">NADP</keyword>
<gene>
    <name evidence="17" type="primary">nnrD</name>
    <name evidence="18" type="synonym">nnrE</name>
    <name evidence="22" type="ORF">TVG0137051</name>
</gene>
<protein>
    <recommendedName>
        <fullName evidence="19">Bifunctional NAD(P)H-hydrate repair enzyme</fullName>
    </recommendedName>
    <alternativeName>
        <fullName evidence="19">Nicotinamide nucleotide repair protein</fullName>
    </alternativeName>
    <domain>
        <recommendedName>
            <fullName evidence="19">ADP-dependent (S)-NAD(P)H-hydrate dehydratase</fullName>
            <ecNumber evidence="19">4.2.1.136</ecNumber>
        </recommendedName>
        <alternativeName>
            <fullName evidence="19">ADP-dependent NAD(P)HX dehydratase</fullName>
        </alternativeName>
    </domain>
    <domain>
        <recommendedName>
            <fullName evidence="19">NAD(P)H-hydrate epimerase</fullName>
            <ecNumber evidence="19">5.1.99.6</ecNumber>
        </recommendedName>
    </domain>
</protein>
<keyword evidence="12 17" id="KW-0456">Lyase</keyword>
<feature type="binding site" evidence="18">
    <location>
        <begin position="137"/>
        <end position="143"/>
    </location>
    <ligand>
        <name>(6S)-NADPHX</name>
        <dbReference type="ChEBI" id="CHEBI:64076"/>
    </ligand>
</feature>
<keyword evidence="11 18" id="KW-0413">Isomerase</keyword>
<dbReference type="GO" id="GO:0005524">
    <property type="term" value="F:ATP binding"/>
    <property type="evidence" value="ECO:0007669"/>
    <property type="project" value="UniProtKB-UniRule"/>
</dbReference>
<evidence type="ECO:0000256" key="13">
    <source>
        <dbReference type="ARBA" id="ARBA00023268"/>
    </source>
</evidence>
<reference evidence="22 23" key="2">
    <citation type="journal article" date="2000" name="Proc. Natl. Acad. Sci. U.S.A.">
        <title>Archaeal adaptation to higher temperatures revealed by genomic sequence of Thermoplasma volcanium.</title>
        <authorList>
            <person name="Kawashima T."/>
            <person name="Amano N."/>
            <person name="Koike H."/>
            <person name="Makino S."/>
            <person name="Higuchi S."/>
            <person name="Kawashima-Ohya Y."/>
            <person name="Watanabe K."/>
            <person name="Yamazaki M."/>
            <person name="Kanehori K."/>
            <person name="Kawamoto T."/>
            <person name="Nunoshiba T."/>
            <person name="Yamamoto Y."/>
            <person name="Aramaki H."/>
            <person name="Makino K."/>
            <person name="Suzuki M."/>
        </authorList>
    </citation>
    <scope>NUCLEOTIDE SEQUENCE [LARGE SCALE GENOMIC DNA]</scope>
    <source>
        <strain evidence="23">ATCC 51530 / DSM 4299 / JCM 9571 / NBRC 15438 / GSS1</strain>
    </source>
</reference>
<evidence type="ECO:0000259" key="20">
    <source>
        <dbReference type="PROSITE" id="PS51383"/>
    </source>
</evidence>
<comment type="catalytic activity">
    <reaction evidence="2 18 19">
        <text>(6R)-NADPHX = (6S)-NADPHX</text>
        <dbReference type="Rhea" id="RHEA:32227"/>
        <dbReference type="ChEBI" id="CHEBI:64076"/>
        <dbReference type="ChEBI" id="CHEBI:64077"/>
        <dbReference type="EC" id="5.1.99.6"/>
    </reaction>
</comment>
<keyword evidence="5 18" id="KW-0479">Metal-binding</keyword>
<dbReference type="PROSITE" id="PS51383">
    <property type="entry name" value="YJEF_C_3"/>
    <property type="match status" value="1"/>
</dbReference>
<evidence type="ECO:0000256" key="4">
    <source>
        <dbReference type="ARBA" id="ARBA00009524"/>
    </source>
</evidence>
<dbReference type="Pfam" id="PF01256">
    <property type="entry name" value="Carb_kinase"/>
    <property type="match status" value="1"/>
</dbReference>
<evidence type="ECO:0000256" key="19">
    <source>
        <dbReference type="PIRNR" id="PIRNR017184"/>
    </source>
</evidence>
<evidence type="ECO:0000256" key="6">
    <source>
        <dbReference type="ARBA" id="ARBA00022741"/>
    </source>
</evidence>
<dbReference type="PhylomeDB" id="Q97CH2"/>
<dbReference type="PROSITE" id="PS51385">
    <property type="entry name" value="YJEF_N"/>
    <property type="match status" value="1"/>
</dbReference>
<comment type="catalytic activity">
    <reaction evidence="16 17 19">
        <text>(6S)-NADPHX + ADP = AMP + phosphate + NADPH + H(+)</text>
        <dbReference type="Rhea" id="RHEA:32235"/>
        <dbReference type="ChEBI" id="CHEBI:15378"/>
        <dbReference type="ChEBI" id="CHEBI:43474"/>
        <dbReference type="ChEBI" id="CHEBI:57783"/>
        <dbReference type="ChEBI" id="CHEBI:64076"/>
        <dbReference type="ChEBI" id="CHEBI:456215"/>
        <dbReference type="ChEBI" id="CHEBI:456216"/>
        <dbReference type="EC" id="4.2.1.136"/>
    </reaction>
</comment>
<dbReference type="HOGENOM" id="CLU_024853_4_1_2"/>
<dbReference type="eggNOG" id="arCOG00018">
    <property type="taxonomic scope" value="Archaea"/>
</dbReference>
<evidence type="ECO:0000256" key="2">
    <source>
        <dbReference type="ARBA" id="ARBA00000909"/>
    </source>
</evidence>
<evidence type="ECO:0000256" key="9">
    <source>
        <dbReference type="ARBA" id="ARBA00022958"/>
    </source>
</evidence>
<dbReference type="Gene3D" id="3.40.50.10260">
    <property type="entry name" value="YjeF N-terminal domain"/>
    <property type="match status" value="1"/>
</dbReference>
<accession>Q97CH2</accession>
<dbReference type="InterPro" id="IPR030677">
    <property type="entry name" value="Nnr"/>
</dbReference>
<comment type="function">
    <text evidence="18">Catalyzes the epimerization of the S- and R-forms of NAD(P)HX, a damaged form of NAD(P)H that is a result of enzymatic or heat-dependent hydration. This is a prerequisite for the S-specific NAD(P)H-hydrate dehydratase to allow the repair of both epimers of NAD(P)HX.</text>
</comment>
<dbReference type="GO" id="GO:0052856">
    <property type="term" value="F:NAD(P)HX epimerase activity"/>
    <property type="evidence" value="ECO:0007669"/>
    <property type="project" value="UniProtKB-UniRule"/>
</dbReference>
<feature type="binding site" evidence="17">
    <location>
        <position position="419"/>
    </location>
    <ligand>
        <name>AMP</name>
        <dbReference type="ChEBI" id="CHEBI:456215"/>
    </ligand>
</feature>
<comment type="similarity">
    <text evidence="4 19">In the C-terminal section; belongs to the NnrD/CARKD family.</text>
</comment>
<keyword evidence="10 17" id="KW-0520">NAD</keyword>
<reference evidence="22 23" key="1">
    <citation type="journal article" date="1999" name="Proc. Jpn. Acad.">
        <title>Determination of the complete genomic DNA sequence of Thermoplasma volvanium GSS1.</title>
        <authorList>
            <person name="Kawashima T."/>
            <person name="Yamamoto Y."/>
            <person name="Aramaki H."/>
            <person name="Nunoshiba T."/>
            <person name="Kawamoto T."/>
            <person name="Watanabe K."/>
            <person name="Yamazaki M."/>
            <person name="Kanehori K."/>
            <person name="Amano N."/>
            <person name="Ohya Y."/>
            <person name="Makino K."/>
            <person name="Suzuki M."/>
        </authorList>
    </citation>
    <scope>NUCLEOTIDE SEQUENCE [LARGE SCALE GENOMIC DNA]</scope>
    <source>
        <strain evidence="23">ATCC 51530 / DSM 4299 / JCM 9571 / NBRC 15438 / GSS1</strain>
    </source>
</reference>
<dbReference type="GO" id="GO:0046872">
    <property type="term" value="F:metal ion binding"/>
    <property type="evidence" value="ECO:0007669"/>
    <property type="project" value="UniProtKB-UniRule"/>
</dbReference>
<comment type="cofactor">
    <cofactor evidence="18 19">
        <name>K(+)</name>
        <dbReference type="ChEBI" id="CHEBI:29103"/>
    </cofactor>
    <text evidence="18 19">Binds 1 potassium ion per subunit.</text>
</comment>
<dbReference type="GO" id="GO:0110051">
    <property type="term" value="P:metabolite repair"/>
    <property type="evidence" value="ECO:0007669"/>
    <property type="project" value="TreeGrafter"/>
</dbReference>
<evidence type="ECO:0000259" key="21">
    <source>
        <dbReference type="PROSITE" id="PS51385"/>
    </source>
</evidence>
<evidence type="ECO:0000256" key="1">
    <source>
        <dbReference type="ARBA" id="ARBA00000013"/>
    </source>
</evidence>
<dbReference type="PaxDb" id="273116-14324343"/>
<dbReference type="NCBIfam" id="TIGR00197">
    <property type="entry name" value="yjeF_nterm"/>
    <property type="match status" value="1"/>
</dbReference>
<proteinExistence type="inferred from homology"/>
<organism evidence="22 23">
    <name type="scientific">Thermoplasma volcanium (strain ATCC 51530 / DSM 4299 / JCM 9571 / NBRC 15438 / GSS1)</name>
    <dbReference type="NCBI Taxonomy" id="273116"/>
    <lineage>
        <taxon>Archaea</taxon>
        <taxon>Methanobacteriati</taxon>
        <taxon>Thermoplasmatota</taxon>
        <taxon>Thermoplasmata</taxon>
        <taxon>Thermoplasmatales</taxon>
        <taxon>Thermoplasmataceae</taxon>
        <taxon>Thermoplasma</taxon>
    </lineage>
</organism>
<dbReference type="InterPro" id="IPR004443">
    <property type="entry name" value="YjeF_N_dom"/>
</dbReference>
<dbReference type="PIRSF" id="PIRSF017184">
    <property type="entry name" value="Nnr"/>
    <property type="match status" value="1"/>
</dbReference>
<dbReference type="GO" id="GO:0046496">
    <property type="term" value="P:nicotinamide nucleotide metabolic process"/>
    <property type="evidence" value="ECO:0007669"/>
    <property type="project" value="UniProtKB-UniRule"/>
</dbReference>
<dbReference type="EMBL" id="BA000011">
    <property type="protein sequence ID" value="BAB59271.1"/>
    <property type="molecule type" value="Genomic_DNA"/>
</dbReference>
<dbReference type="HAMAP" id="MF_01966">
    <property type="entry name" value="NADHX_epimerase"/>
    <property type="match status" value="1"/>
</dbReference>
<keyword evidence="7 17" id="KW-0067">ATP-binding</keyword>
<evidence type="ECO:0000256" key="12">
    <source>
        <dbReference type="ARBA" id="ARBA00023239"/>
    </source>
</evidence>
<dbReference type="HAMAP" id="MF_01965">
    <property type="entry name" value="NADHX_dehydratase"/>
    <property type="match status" value="1"/>
</dbReference>
<evidence type="ECO:0000313" key="22">
    <source>
        <dbReference type="EMBL" id="BAB59271.1"/>
    </source>
</evidence>
<dbReference type="GO" id="GO:0052855">
    <property type="term" value="F:ADP-dependent NAD(P)H-hydrate dehydratase activity"/>
    <property type="evidence" value="ECO:0007669"/>
    <property type="project" value="UniProtKB-UniRule"/>
</dbReference>
<dbReference type="PANTHER" id="PTHR12592">
    <property type="entry name" value="ATP-DEPENDENT (S)-NAD(P)H-HYDRATE DEHYDRATASE FAMILY MEMBER"/>
    <property type="match status" value="1"/>
</dbReference>
<comment type="subunit">
    <text evidence="17">Homotetramer.</text>
</comment>
<dbReference type="EC" id="5.1.99.6" evidence="19"/>
<keyword evidence="9 18" id="KW-0630">Potassium</keyword>
<feature type="binding site" evidence="18">
    <location>
        <position position="75"/>
    </location>
    <ligand>
        <name>K(+)</name>
        <dbReference type="ChEBI" id="CHEBI:29103"/>
    </ligand>
</feature>
<sequence>MNRMQKIFSLTISFKLSCLGMGYYDDMRHDDLNYEYLYGSTYPLMKNAGSSVAKVIEKNFASGQKVCVVCGTGNNAGDAIVAAELLRTKFEVTVLLVNGLKSELAKKALQEYGGNVVDASHIDECLAADIIIDGIFGVGISGEPKEPYKSTIEKINASGKKIVSVDVPSGLGTNCAVRPDITVTFTSLKYGMNKENSGEIIVADIGIPDDVRKYAGPGDLIYYPRPDPDSHKGMNGTLGIVAGWEYHGSSVIAALAAENLGLDLVRIYVTNKNYEIVSSYDPGIIVRLFDYKRQASYEEVWRNSALLIGPGLGTSHEAEIALKRLVNGSAVPIVIDADGITLLSKHLSIIKGKKIVVTPHKNEFRKLTGTEPNEENAVEFAKEKGIIIVLKGKVDIITDGKEVHYAKGGNARMTMGGTGDLLAGLISSFISKGIDPMRSCLMGTYLNKRIGELAYDKKGLFYKITDMIDEIPSVMASYVR</sequence>
<name>Q97CH2_THEVO</name>
<comment type="caution">
    <text evidence="17">Lacks conserved residue(s) required for the propagation of feature annotation.</text>
</comment>
<evidence type="ECO:0000256" key="5">
    <source>
        <dbReference type="ARBA" id="ARBA00022723"/>
    </source>
</evidence>
<comment type="cofactor">
    <cofactor evidence="17">
        <name>Mg(2+)</name>
        <dbReference type="ChEBI" id="CHEBI:18420"/>
    </cofactor>
</comment>
<dbReference type="PANTHER" id="PTHR12592:SF0">
    <property type="entry name" value="ATP-DEPENDENT (S)-NAD(P)H-HYDRATE DEHYDRATASE"/>
    <property type="match status" value="1"/>
</dbReference>
<dbReference type="EC" id="4.2.1.136" evidence="19"/>
<comment type="function">
    <text evidence="14 19">Bifunctional enzyme that catalyzes the epimerization of the S- and R-forms of NAD(P)HX and the dehydration of the S-form of NAD(P)HX at the expense of ADP, which is converted to AMP. This allows the repair of both epimers of NAD(P)HX, a damaged form of NAD(P)H that is a result of enzymatic or heat-dependent hydration.</text>
</comment>
<feature type="binding site" evidence="17">
    <location>
        <position position="420"/>
    </location>
    <ligand>
        <name>(6S)-NADPHX</name>
        <dbReference type="ChEBI" id="CHEBI:64076"/>
    </ligand>
</feature>
<dbReference type="CDD" id="cd01171">
    <property type="entry name" value="YXKO-related"/>
    <property type="match status" value="1"/>
</dbReference>
<feature type="binding site" evidence="17">
    <location>
        <position position="360"/>
    </location>
    <ligand>
        <name>(6S)-NADPHX</name>
        <dbReference type="ChEBI" id="CHEBI:64076"/>
    </ligand>
</feature>
<evidence type="ECO:0000256" key="18">
    <source>
        <dbReference type="HAMAP-Rule" id="MF_01966"/>
    </source>
</evidence>
<keyword evidence="6 17" id="KW-0547">Nucleotide-binding</keyword>
<evidence type="ECO:0000256" key="11">
    <source>
        <dbReference type="ARBA" id="ARBA00023235"/>
    </source>
</evidence>
<feature type="domain" description="YjeF N-terminal" evidence="21">
    <location>
        <begin position="27"/>
        <end position="213"/>
    </location>
</feature>
<feature type="binding site" evidence="18">
    <location>
        <position position="133"/>
    </location>
    <ligand>
        <name>K(+)</name>
        <dbReference type="ChEBI" id="CHEBI:29103"/>
    </ligand>
</feature>
<evidence type="ECO:0000256" key="17">
    <source>
        <dbReference type="HAMAP-Rule" id="MF_01965"/>
    </source>
</evidence>
<feature type="binding site" evidence="18">
    <location>
        <position position="148"/>
    </location>
    <ligand>
        <name>(6S)-NADPHX</name>
        <dbReference type="ChEBI" id="CHEBI:64076"/>
    </ligand>
</feature>